<keyword evidence="5" id="KW-0067">ATP-binding</keyword>
<dbReference type="GO" id="GO:0005524">
    <property type="term" value="F:ATP binding"/>
    <property type="evidence" value="ECO:0007669"/>
    <property type="project" value="UniProtKB-KW"/>
</dbReference>
<accession>G0NFG1</accession>
<dbReference type="Gene3D" id="3.30.200.20">
    <property type="entry name" value="Phosphorylase Kinase, domain 1"/>
    <property type="match status" value="1"/>
</dbReference>
<evidence type="ECO:0000313" key="9">
    <source>
        <dbReference type="Proteomes" id="UP000008068"/>
    </source>
</evidence>
<keyword evidence="1" id="KW-0723">Serine/threonine-protein kinase</keyword>
<dbReference type="InParanoid" id="G0NFG1"/>
<dbReference type="Pfam" id="PF00069">
    <property type="entry name" value="Pkinase"/>
    <property type="match status" value="1"/>
</dbReference>
<dbReference type="InterPro" id="IPR000719">
    <property type="entry name" value="Prot_kinase_dom"/>
</dbReference>
<dbReference type="SUPFAM" id="SSF56112">
    <property type="entry name" value="Protein kinase-like (PK-like)"/>
    <property type="match status" value="1"/>
</dbReference>
<organism evidence="9">
    <name type="scientific">Caenorhabditis brenneri</name>
    <name type="common">Nematode worm</name>
    <dbReference type="NCBI Taxonomy" id="135651"/>
    <lineage>
        <taxon>Eukaryota</taxon>
        <taxon>Metazoa</taxon>
        <taxon>Ecdysozoa</taxon>
        <taxon>Nematoda</taxon>
        <taxon>Chromadorea</taxon>
        <taxon>Rhabditida</taxon>
        <taxon>Rhabditina</taxon>
        <taxon>Rhabditomorpha</taxon>
        <taxon>Rhabditoidea</taxon>
        <taxon>Rhabditidae</taxon>
        <taxon>Peloderinae</taxon>
        <taxon>Caenorhabditis</taxon>
    </lineage>
</organism>
<dbReference type="Proteomes" id="UP000008068">
    <property type="component" value="Unassembled WGS sequence"/>
</dbReference>
<evidence type="ECO:0000256" key="5">
    <source>
        <dbReference type="ARBA" id="ARBA00022840"/>
    </source>
</evidence>
<evidence type="ECO:0000256" key="6">
    <source>
        <dbReference type="SAM" id="Coils"/>
    </source>
</evidence>
<dbReference type="PROSITE" id="PS50011">
    <property type="entry name" value="PROTEIN_KINASE_DOM"/>
    <property type="match status" value="1"/>
</dbReference>
<keyword evidence="6" id="KW-0175">Coiled coil</keyword>
<feature type="domain" description="Protein kinase" evidence="7">
    <location>
        <begin position="94"/>
        <end position="343"/>
    </location>
</feature>
<dbReference type="Gene3D" id="1.10.510.10">
    <property type="entry name" value="Transferase(Phosphotransferase) domain 1"/>
    <property type="match status" value="1"/>
</dbReference>
<keyword evidence="3" id="KW-0547">Nucleotide-binding</keyword>
<reference evidence="9" key="1">
    <citation type="submission" date="2011-07" db="EMBL/GenBank/DDBJ databases">
        <authorList>
            <consortium name="Caenorhabditis brenneri Sequencing and Analysis Consortium"/>
            <person name="Wilson R.K."/>
        </authorList>
    </citation>
    <scope>NUCLEOTIDE SEQUENCE [LARGE SCALE GENOMIC DNA]</scope>
    <source>
        <strain evidence="9">PB2801</strain>
    </source>
</reference>
<dbReference type="AlphaFoldDB" id="G0NFG1"/>
<evidence type="ECO:0000256" key="4">
    <source>
        <dbReference type="ARBA" id="ARBA00022777"/>
    </source>
</evidence>
<dbReference type="GO" id="GO:0004674">
    <property type="term" value="F:protein serine/threonine kinase activity"/>
    <property type="evidence" value="ECO:0007669"/>
    <property type="project" value="UniProtKB-KW"/>
</dbReference>
<sequence>MAFLVAFLRSKWNSLGRSEPTSYDSDSPEDIFARKVEAEGWKALGRSQPTSVRVIEEARERKERAEKEAELRRKENEEKEWAELVKESEVDIHYQRIKNLWVGKFGRIHLAIHRMSGRYCTIKERTYESLSEIKFMNRLSDSPFFIKLLEVFTSREIVYIVMENAGGGSLRYFLRNHQFEDTFLPFYAAEILIGLRYLHNHNIIHRNLSPDSLFVTTDGHMKIGGFSCAKQDVWDGEKLYEKVGSPFYMAPERFGEEGYTKFSDYWSYGLVLIEILGFPNPFVGKYEEQKWEATKEFVCDPKRHKRLAVISRTMKQSHGLIHSLLQEESRRIKPEEILHHLLFQRTNWEAMERQTIWPPLQGFRTNYQIQGEPY</sequence>
<evidence type="ECO:0000256" key="1">
    <source>
        <dbReference type="ARBA" id="ARBA00022527"/>
    </source>
</evidence>
<proteinExistence type="predicted"/>
<dbReference type="OrthoDB" id="339325at2759"/>
<dbReference type="STRING" id="135651.G0NFG1"/>
<keyword evidence="9" id="KW-1185">Reference proteome</keyword>
<dbReference type="PANTHER" id="PTHR24351">
    <property type="entry name" value="RIBOSOMAL PROTEIN S6 KINASE"/>
    <property type="match status" value="1"/>
</dbReference>
<dbReference type="EMBL" id="GL379875">
    <property type="protein sequence ID" value="EGT59214.1"/>
    <property type="molecule type" value="Genomic_DNA"/>
</dbReference>
<evidence type="ECO:0000259" key="7">
    <source>
        <dbReference type="PROSITE" id="PS50011"/>
    </source>
</evidence>
<feature type="coiled-coil region" evidence="6">
    <location>
        <begin position="52"/>
        <end position="87"/>
    </location>
</feature>
<dbReference type="InterPro" id="IPR011009">
    <property type="entry name" value="Kinase-like_dom_sf"/>
</dbReference>
<dbReference type="HOGENOM" id="CLU_740173_0_0_1"/>
<evidence type="ECO:0000256" key="2">
    <source>
        <dbReference type="ARBA" id="ARBA00022679"/>
    </source>
</evidence>
<gene>
    <name evidence="8" type="ORF">CAEBREN_11200</name>
</gene>
<evidence type="ECO:0000313" key="8">
    <source>
        <dbReference type="EMBL" id="EGT59214.1"/>
    </source>
</evidence>
<evidence type="ECO:0000256" key="3">
    <source>
        <dbReference type="ARBA" id="ARBA00022741"/>
    </source>
</evidence>
<protein>
    <recommendedName>
        <fullName evidence="7">Protein kinase domain-containing protein</fullName>
    </recommendedName>
</protein>
<keyword evidence="2" id="KW-0808">Transferase</keyword>
<name>G0NFG1_CAEBE</name>
<keyword evidence="4" id="KW-0418">Kinase</keyword>
<dbReference type="eggNOG" id="KOG0696">
    <property type="taxonomic scope" value="Eukaryota"/>
</dbReference>